<keyword evidence="1" id="KW-0812">Transmembrane</keyword>
<organism evidence="2 3">
    <name type="scientific">Cinchona calisaya</name>
    <dbReference type="NCBI Taxonomy" id="153742"/>
    <lineage>
        <taxon>Eukaryota</taxon>
        <taxon>Viridiplantae</taxon>
        <taxon>Streptophyta</taxon>
        <taxon>Embryophyta</taxon>
        <taxon>Tracheophyta</taxon>
        <taxon>Spermatophyta</taxon>
        <taxon>Magnoliopsida</taxon>
        <taxon>eudicotyledons</taxon>
        <taxon>Gunneridae</taxon>
        <taxon>Pentapetalae</taxon>
        <taxon>asterids</taxon>
        <taxon>lamiids</taxon>
        <taxon>Gentianales</taxon>
        <taxon>Rubiaceae</taxon>
        <taxon>Cinchonoideae</taxon>
        <taxon>Cinchoneae</taxon>
        <taxon>Cinchona</taxon>
    </lineage>
</organism>
<proteinExistence type="predicted"/>
<feature type="transmembrane region" description="Helical" evidence="1">
    <location>
        <begin position="6"/>
        <end position="25"/>
    </location>
</feature>
<dbReference type="Proteomes" id="UP001630127">
    <property type="component" value="Unassembled WGS sequence"/>
</dbReference>
<evidence type="ECO:0000313" key="2">
    <source>
        <dbReference type="EMBL" id="KAL3528017.1"/>
    </source>
</evidence>
<feature type="transmembrane region" description="Helical" evidence="1">
    <location>
        <begin position="34"/>
        <end position="51"/>
    </location>
</feature>
<keyword evidence="1" id="KW-1133">Transmembrane helix</keyword>
<sequence length="103" mass="11456">MLPSFLLVFFSFFISFFSIISTFTYPQLALLSRVHLRICGSIFLFISLSLLDQCSSPMFQGLLDFLETSENGCSILTIESIDFSSKLSLFVPSSPFDAGDNST</sequence>
<evidence type="ECO:0000313" key="3">
    <source>
        <dbReference type="Proteomes" id="UP001630127"/>
    </source>
</evidence>
<dbReference type="AlphaFoldDB" id="A0ABD3AC05"/>
<gene>
    <name evidence="2" type="ORF">ACH5RR_012673</name>
</gene>
<comment type="caution">
    <text evidence="2">The sequence shown here is derived from an EMBL/GenBank/DDBJ whole genome shotgun (WGS) entry which is preliminary data.</text>
</comment>
<keyword evidence="1" id="KW-0472">Membrane</keyword>
<keyword evidence="3" id="KW-1185">Reference proteome</keyword>
<accession>A0ABD3AC05</accession>
<evidence type="ECO:0008006" key="4">
    <source>
        <dbReference type="Google" id="ProtNLM"/>
    </source>
</evidence>
<reference evidence="2 3" key="1">
    <citation type="submission" date="2024-11" db="EMBL/GenBank/DDBJ databases">
        <title>A near-complete genome assembly of Cinchona calisaya.</title>
        <authorList>
            <person name="Lian D.C."/>
            <person name="Zhao X.W."/>
            <person name="Wei L."/>
        </authorList>
    </citation>
    <scope>NUCLEOTIDE SEQUENCE [LARGE SCALE GENOMIC DNA]</scope>
    <source>
        <tissue evidence="2">Nenye</tissue>
    </source>
</reference>
<protein>
    <recommendedName>
        <fullName evidence="4">Secreted protein</fullName>
    </recommendedName>
</protein>
<name>A0ABD3AC05_9GENT</name>
<dbReference type="EMBL" id="JBJUIK010000005">
    <property type="protein sequence ID" value="KAL3528017.1"/>
    <property type="molecule type" value="Genomic_DNA"/>
</dbReference>
<evidence type="ECO:0000256" key="1">
    <source>
        <dbReference type="SAM" id="Phobius"/>
    </source>
</evidence>